<evidence type="ECO:0000259" key="11">
    <source>
        <dbReference type="Pfam" id="PF08407"/>
    </source>
</evidence>
<dbReference type="GO" id="GO:0004100">
    <property type="term" value="F:chitin synthase activity"/>
    <property type="evidence" value="ECO:0007669"/>
    <property type="project" value="UniProtKB-UniRule"/>
</dbReference>
<keyword evidence="9 10" id="KW-0961">Cell wall biogenesis/degradation</keyword>
<keyword evidence="5 10" id="KW-0808">Transferase</keyword>
<dbReference type="InterPro" id="IPR004835">
    <property type="entry name" value="Chitin_synth"/>
</dbReference>
<proteinExistence type="inferred from homology"/>
<comment type="function">
    <text evidence="10">Polymerizes chitin, a structural polymer of the cell wall and septum, by transferring the sugar moiety of UDP-GlcNAc to the non-reducing end of the growing chitin polymer.</text>
</comment>
<comment type="subcellular location">
    <subcellularLocation>
        <location evidence="1 10">Cell membrane</location>
        <topology evidence="1 10">Multi-pass membrane protein</topology>
    </subcellularLocation>
</comment>
<evidence type="ECO:0000256" key="2">
    <source>
        <dbReference type="ARBA" id="ARBA00012543"/>
    </source>
</evidence>
<reference evidence="12 13" key="1">
    <citation type="journal article" date="2011" name="Proc. Natl. Acad. Sci. U.S.A.">
        <title>Evolutionary erosion of yeast sex chromosomes by mating-type switching accidents.</title>
        <authorList>
            <person name="Gordon J.L."/>
            <person name="Armisen D."/>
            <person name="Proux-Wera E."/>
            <person name="Oheigeartaigh S.S."/>
            <person name="Byrne K.P."/>
            <person name="Wolfe K.H."/>
        </authorList>
    </citation>
    <scope>NUCLEOTIDE SEQUENCE [LARGE SCALE GENOMIC DNA]</scope>
    <source>
        <strain evidence="13">ATCC 24235 / CBS 4417 / NBRC 1672 / NRRL Y-8282 / UCD 70-5</strain>
    </source>
</reference>
<dbReference type="STRING" id="1071381.G8C1V7"/>
<dbReference type="PANTHER" id="PTHR22914:SF9">
    <property type="entry name" value="CHITIN SYNTHASE 1"/>
    <property type="match status" value="1"/>
</dbReference>
<feature type="transmembrane region" description="Helical" evidence="10">
    <location>
        <begin position="752"/>
        <end position="771"/>
    </location>
</feature>
<keyword evidence="8 10" id="KW-0472">Membrane</keyword>
<evidence type="ECO:0000256" key="4">
    <source>
        <dbReference type="ARBA" id="ARBA00022676"/>
    </source>
</evidence>
<dbReference type="Proteomes" id="UP000005666">
    <property type="component" value="Chromosome 15"/>
</dbReference>
<keyword evidence="4 10" id="KW-0328">Glycosyltransferase</keyword>
<feature type="transmembrane region" description="Helical" evidence="10">
    <location>
        <begin position="661"/>
        <end position="682"/>
    </location>
</feature>
<dbReference type="GO" id="GO:0005886">
    <property type="term" value="C:plasma membrane"/>
    <property type="evidence" value="ECO:0007669"/>
    <property type="project" value="UniProtKB-SubCell"/>
</dbReference>
<dbReference type="GO" id="GO:0006031">
    <property type="term" value="P:chitin biosynthetic process"/>
    <property type="evidence" value="ECO:0007669"/>
    <property type="project" value="UniProtKB-UniRule"/>
</dbReference>
<feature type="transmembrane region" description="Helical" evidence="10">
    <location>
        <begin position="948"/>
        <end position="973"/>
    </location>
</feature>
<dbReference type="InterPro" id="IPR013616">
    <property type="entry name" value="Chitin_synth_N"/>
</dbReference>
<keyword evidence="7 10" id="KW-1133">Transmembrane helix</keyword>
<dbReference type="EMBL" id="HE612870">
    <property type="protein sequence ID" value="CCE66135.1"/>
    <property type="molecule type" value="Genomic_DNA"/>
</dbReference>
<dbReference type="Pfam" id="PF08407">
    <property type="entry name" value="Chitin_synth_1N"/>
    <property type="match status" value="1"/>
</dbReference>
<feature type="transmembrane region" description="Helical" evidence="10">
    <location>
        <begin position="625"/>
        <end position="649"/>
    </location>
</feature>
<dbReference type="CDD" id="cd04190">
    <property type="entry name" value="Chitin_synth_C"/>
    <property type="match status" value="1"/>
</dbReference>
<dbReference type="AlphaFoldDB" id="G8C1V7"/>
<evidence type="ECO:0000256" key="6">
    <source>
        <dbReference type="ARBA" id="ARBA00022692"/>
    </source>
</evidence>
<evidence type="ECO:0000256" key="5">
    <source>
        <dbReference type="ARBA" id="ARBA00022679"/>
    </source>
</evidence>
<dbReference type="eggNOG" id="KOG2571">
    <property type="taxonomic scope" value="Eukaryota"/>
</dbReference>
<evidence type="ECO:0000256" key="8">
    <source>
        <dbReference type="ARBA" id="ARBA00023136"/>
    </source>
</evidence>
<dbReference type="GO" id="GO:0030428">
    <property type="term" value="C:cell septum"/>
    <property type="evidence" value="ECO:0007669"/>
    <property type="project" value="TreeGrafter"/>
</dbReference>
<evidence type="ECO:0000256" key="1">
    <source>
        <dbReference type="ARBA" id="ARBA00004651"/>
    </source>
</evidence>
<evidence type="ECO:0000256" key="7">
    <source>
        <dbReference type="ARBA" id="ARBA00022989"/>
    </source>
</evidence>
<accession>G8C1V7</accession>
<keyword evidence="13" id="KW-1185">Reference proteome</keyword>
<keyword evidence="3 10" id="KW-1003">Cell membrane</keyword>
<dbReference type="PANTHER" id="PTHR22914">
    <property type="entry name" value="CHITIN SYNTHASE"/>
    <property type="match status" value="1"/>
</dbReference>
<dbReference type="Pfam" id="PF01644">
    <property type="entry name" value="Chitin_synth_1"/>
    <property type="match status" value="1"/>
</dbReference>
<gene>
    <name evidence="12" type="primary">TPHA0O01680</name>
    <name evidence="12" type="ordered locus">TPHA_0O01680</name>
</gene>
<feature type="transmembrane region" description="Helical" evidence="10">
    <location>
        <begin position="694"/>
        <end position="718"/>
    </location>
</feature>
<feature type="transmembrane region" description="Helical" evidence="10">
    <location>
        <begin position="892"/>
        <end position="910"/>
    </location>
</feature>
<name>G8C1V7_TETPH</name>
<dbReference type="EC" id="2.4.1.16" evidence="2 10"/>
<dbReference type="KEGG" id="tpf:TPHA_0O01680"/>
<dbReference type="GeneID" id="11530678"/>
<sequence length="986" mass="113734">MSYNYNTYYSNENDLNYQPSNYHNYIHVNNNTRNSTPQQEYNAPQQNYNPEAYNDIPHQNNPEGYNNNRRRQYIPSNPYRTSIDFQNEIQQNNPSDQNENYPYIRHDNYDEENDLSNSVINTYLRNDDSFEFENSDDDDLDNQSLATADKLKIKSQIHNLSSYTLSSNASSVETMVSQRDVTHHSYNTLSNAPIRRDTVTRKFQLQNGNFVFDSPISPSLLIRYNDAAAKRQYALTNEFKFMRYQAITCEPNELLQENFSVRQLQYMVPRETELLITVTMYNEDHILLARTLRGVMKNIKHMIKRTNSSVWGPEAWKKIVVCVVSDGRSKINEKALSLLSSLGCYQDGFAKKTINNKNVNTHVYEHTTLMNITDINEQTGMINIECDENTVPIQLLFCLKEKNQKKINSHRWVFEGFSELLQPHIITLLDCGTMPGNESIYNLWKEFKNPQVGGACGEIKTDIGKYGKNLLNPLVASQNFEYKMSNILDKTTESNFGFISVLPGAFSAYRFEALRGEPLTKYFLGEYMEADQSAFHFFSSNMYLAEDRILCFEIVMKKNANWILKYCKNSFATTDVPTSVSEFIMQRRRWLNGSFFASIYSLSHFGRIWTSGHSLFRKFFLQIEFIYILINTVLSWFALSSFFLVFRILCLSVALSYSTVFNVLSVVFFWLYGICVASTFILSLGNKPKSSRLFYMVTIIFFAVVMLYMIAISCFLTVKSVEVFIASEQEHDYSTLSEKIEEFFVDDNFRNLVISIGSTYALYIISSLLYMQPMHMLTSFAQYVLLSPSYINVLNIYAFCNLHDISWGTKSSGDEKENNNVADLVNGVIKSGSNGEFELEVLIKPTEIQENYDKRLSNLYAVAEKDDGTTSEAPVTLSYEERKLGYNSSVRSLLIILWLISNFVVVTIVLESGGIIDYILTQGYKDSSSDVNVAHVVLPTQTKYYFNVLLWLVAFNAVIRFFGCVYYLVCLPLKKLNYEKRERALV</sequence>
<evidence type="ECO:0000313" key="13">
    <source>
        <dbReference type="Proteomes" id="UP000005666"/>
    </source>
</evidence>
<feature type="domain" description="Chitin synthase N-terminal" evidence="11">
    <location>
        <begin position="199"/>
        <end position="273"/>
    </location>
</feature>
<dbReference type="HOGENOM" id="CLU_004760_3_1_1"/>
<keyword evidence="6 10" id="KW-0812">Transmembrane</keyword>
<evidence type="ECO:0000256" key="10">
    <source>
        <dbReference type="RuleBase" id="RU366040"/>
    </source>
</evidence>
<dbReference type="InterPro" id="IPR029044">
    <property type="entry name" value="Nucleotide-diphossugar_trans"/>
</dbReference>
<evidence type="ECO:0000256" key="3">
    <source>
        <dbReference type="ARBA" id="ARBA00022475"/>
    </source>
</evidence>
<protein>
    <recommendedName>
        <fullName evidence="2 10">Chitin synthase</fullName>
        <ecNumber evidence="2 10">2.4.1.16</ecNumber>
    </recommendedName>
</protein>
<dbReference type="OMA" id="GMINIEC"/>
<evidence type="ECO:0000313" key="12">
    <source>
        <dbReference type="EMBL" id="CCE66135.1"/>
    </source>
</evidence>
<dbReference type="OrthoDB" id="26569at2759"/>
<dbReference type="GO" id="GO:0071555">
    <property type="term" value="P:cell wall organization"/>
    <property type="evidence" value="ECO:0007669"/>
    <property type="project" value="UniProtKB-KW"/>
</dbReference>
<comment type="similarity">
    <text evidence="10">Belongs to the chitin synthase family.</text>
</comment>
<dbReference type="RefSeq" id="XP_003688569.1">
    <property type="nucleotide sequence ID" value="XM_003688521.1"/>
</dbReference>
<comment type="catalytic activity">
    <reaction evidence="10">
        <text>[(1-&gt;4)-N-acetyl-beta-D-glucosaminyl](n) + UDP-N-acetyl-alpha-D-glucosamine = [(1-&gt;4)-N-acetyl-beta-D-glucosaminyl](n+1) + UDP + H(+)</text>
        <dbReference type="Rhea" id="RHEA:16637"/>
        <dbReference type="Rhea" id="RHEA-COMP:9593"/>
        <dbReference type="Rhea" id="RHEA-COMP:9595"/>
        <dbReference type="ChEBI" id="CHEBI:15378"/>
        <dbReference type="ChEBI" id="CHEBI:17029"/>
        <dbReference type="ChEBI" id="CHEBI:57705"/>
        <dbReference type="ChEBI" id="CHEBI:58223"/>
        <dbReference type="EC" id="2.4.1.16"/>
    </reaction>
</comment>
<evidence type="ECO:0000256" key="9">
    <source>
        <dbReference type="ARBA" id="ARBA00023316"/>
    </source>
</evidence>
<organism evidence="12 13">
    <name type="scientific">Tetrapisispora phaffii (strain ATCC 24235 / CBS 4417 / NBRC 1672 / NRRL Y-8282 / UCD 70-5)</name>
    <name type="common">Yeast</name>
    <name type="synonym">Fabospora phaffii</name>
    <dbReference type="NCBI Taxonomy" id="1071381"/>
    <lineage>
        <taxon>Eukaryota</taxon>
        <taxon>Fungi</taxon>
        <taxon>Dikarya</taxon>
        <taxon>Ascomycota</taxon>
        <taxon>Saccharomycotina</taxon>
        <taxon>Saccharomycetes</taxon>
        <taxon>Saccharomycetales</taxon>
        <taxon>Saccharomycetaceae</taxon>
        <taxon>Tetrapisispora</taxon>
    </lineage>
</organism>
<dbReference type="SUPFAM" id="SSF53448">
    <property type="entry name" value="Nucleotide-diphospho-sugar transferases"/>
    <property type="match status" value="1"/>
</dbReference>